<dbReference type="GeneID" id="113470066"/>
<protein>
    <submittedName>
        <fullName evidence="2">Neuropathy target esterase sws-like</fullName>
    </submittedName>
</protein>
<dbReference type="RefSeq" id="XP_026684022.1">
    <property type="nucleotide sequence ID" value="XM_026828221.1"/>
</dbReference>
<dbReference type="AlphaFoldDB" id="A0A3Q0J6B7"/>
<evidence type="ECO:0000313" key="1">
    <source>
        <dbReference type="Proteomes" id="UP000079169"/>
    </source>
</evidence>
<dbReference type="PaxDb" id="121845-A0A3Q0J6B7"/>
<evidence type="ECO:0000313" key="2">
    <source>
        <dbReference type="RefSeq" id="XP_026684022.1"/>
    </source>
</evidence>
<name>A0A3Q0J6B7_DIACI</name>
<dbReference type="Proteomes" id="UP000079169">
    <property type="component" value="Unplaced"/>
</dbReference>
<keyword evidence="1" id="KW-1185">Reference proteome</keyword>
<accession>A0A3Q0J6B7</accession>
<dbReference type="InterPro" id="IPR018490">
    <property type="entry name" value="cNMP-bd_dom_sf"/>
</dbReference>
<dbReference type="KEGG" id="dci:113470066"/>
<proteinExistence type="predicted"/>
<organism evidence="1 2">
    <name type="scientific">Diaphorina citri</name>
    <name type="common">Asian citrus psyllid</name>
    <dbReference type="NCBI Taxonomy" id="121845"/>
    <lineage>
        <taxon>Eukaryota</taxon>
        <taxon>Metazoa</taxon>
        <taxon>Ecdysozoa</taxon>
        <taxon>Arthropoda</taxon>
        <taxon>Hexapoda</taxon>
        <taxon>Insecta</taxon>
        <taxon>Pterygota</taxon>
        <taxon>Neoptera</taxon>
        <taxon>Paraneoptera</taxon>
        <taxon>Hemiptera</taxon>
        <taxon>Sternorrhyncha</taxon>
        <taxon>Psylloidea</taxon>
        <taxon>Psyllidae</taxon>
        <taxon>Diaphorininae</taxon>
        <taxon>Diaphorina</taxon>
    </lineage>
</organism>
<sequence>MEYLHEEFGAVRSRMPQDALCLLRGIRIFGNIDAPIFSKIFKHTSAINVNAGDYLFKIGK</sequence>
<reference evidence="2" key="1">
    <citation type="submission" date="2025-08" db="UniProtKB">
        <authorList>
            <consortium name="RefSeq"/>
        </authorList>
    </citation>
    <scope>IDENTIFICATION</scope>
</reference>
<dbReference type="STRING" id="121845.A0A3Q0J6B7"/>
<dbReference type="SUPFAM" id="SSF51206">
    <property type="entry name" value="cAMP-binding domain-like"/>
    <property type="match status" value="1"/>
</dbReference>
<gene>
    <name evidence="2" type="primary">LOC113470066</name>
</gene>